<comment type="similarity">
    <text evidence="2">Belongs to the TMEM19 family.</text>
</comment>
<dbReference type="Proteomes" id="UP000481043">
    <property type="component" value="Unassembled WGS sequence"/>
</dbReference>
<keyword evidence="3 6" id="KW-0812">Transmembrane</keyword>
<name>A0A6M0Q7Y4_9BACI</name>
<dbReference type="PANTHER" id="PTHR13353">
    <property type="entry name" value="TRANSMEMBRANE PROTEIN 19"/>
    <property type="match status" value="1"/>
</dbReference>
<evidence type="ECO:0000256" key="6">
    <source>
        <dbReference type="SAM" id="Phobius"/>
    </source>
</evidence>
<proteinExistence type="inferred from homology"/>
<gene>
    <name evidence="7" type="ORF">G4D63_07610</name>
</gene>
<evidence type="ECO:0000256" key="1">
    <source>
        <dbReference type="ARBA" id="ARBA00004141"/>
    </source>
</evidence>
<feature type="transmembrane region" description="Helical" evidence="6">
    <location>
        <begin position="30"/>
        <end position="61"/>
    </location>
</feature>
<dbReference type="Pfam" id="PF01940">
    <property type="entry name" value="DUF92"/>
    <property type="match status" value="1"/>
</dbReference>
<feature type="transmembrane region" description="Helical" evidence="6">
    <location>
        <begin position="152"/>
        <end position="175"/>
    </location>
</feature>
<evidence type="ECO:0000313" key="8">
    <source>
        <dbReference type="Proteomes" id="UP000481043"/>
    </source>
</evidence>
<evidence type="ECO:0000313" key="7">
    <source>
        <dbReference type="EMBL" id="NEY71610.1"/>
    </source>
</evidence>
<keyword evidence="8" id="KW-1185">Reference proteome</keyword>
<dbReference type="AlphaFoldDB" id="A0A6M0Q7Y4"/>
<sequence length="261" mass="27746">MLNSVVILFILAVSLMGIISKSLTLSGGIAAFVIGVLIGLGFGVQGLILLGAFFLSSSIWSKYKRNDKKKMDDITQKGEVRDYTQVMANGAIPALCGLWYHINPSDSLLIAFVVSIAAANADTWASEIGSLSKKAPIHILTLRSVEAGTSGAISVLGLIASLLGSFLISIMAIFLFEGISIVTLLVILLAGFMGSIFDTIIGATIQAKYCCRHCQIITEKVTHCQAPTSINSGVRYINNEVTNFSSILLASILGGTFTFLF</sequence>
<organism evidence="7 8">
    <name type="scientific">Bacillus mesophilus</name>
    <dbReference type="NCBI Taxonomy" id="1808955"/>
    <lineage>
        <taxon>Bacteria</taxon>
        <taxon>Bacillati</taxon>
        <taxon>Bacillota</taxon>
        <taxon>Bacilli</taxon>
        <taxon>Bacillales</taxon>
        <taxon>Bacillaceae</taxon>
        <taxon>Bacillus</taxon>
    </lineage>
</organism>
<dbReference type="PANTHER" id="PTHR13353:SF5">
    <property type="entry name" value="TRANSMEMBRANE PROTEIN 19"/>
    <property type="match status" value="1"/>
</dbReference>
<evidence type="ECO:0000256" key="2">
    <source>
        <dbReference type="ARBA" id="ARBA00009012"/>
    </source>
</evidence>
<dbReference type="EMBL" id="JAAIWM010000002">
    <property type="protein sequence ID" value="NEY71610.1"/>
    <property type="molecule type" value="Genomic_DNA"/>
</dbReference>
<accession>A0A6M0Q7Y4</accession>
<dbReference type="GO" id="GO:0016020">
    <property type="term" value="C:membrane"/>
    <property type="evidence" value="ECO:0007669"/>
    <property type="project" value="UniProtKB-SubCell"/>
</dbReference>
<dbReference type="RefSeq" id="WP_163179051.1">
    <property type="nucleotide sequence ID" value="NZ_JAAIWM010000002.1"/>
</dbReference>
<comment type="caution">
    <text evidence="7">The sequence shown here is derived from an EMBL/GenBank/DDBJ whole genome shotgun (WGS) entry which is preliminary data.</text>
</comment>
<comment type="subcellular location">
    <subcellularLocation>
        <location evidence="1">Membrane</location>
        <topology evidence="1">Multi-pass membrane protein</topology>
    </subcellularLocation>
</comment>
<evidence type="ECO:0000256" key="3">
    <source>
        <dbReference type="ARBA" id="ARBA00022692"/>
    </source>
</evidence>
<evidence type="ECO:0000256" key="4">
    <source>
        <dbReference type="ARBA" id="ARBA00022989"/>
    </source>
</evidence>
<feature type="transmembrane region" description="Helical" evidence="6">
    <location>
        <begin position="181"/>
        <end position="203"/>
    </location>
</feature>
<feature type="transmembrane region" description="Helical" evidence="6">
    <location>
        <begin position="241"/>
        <end position="260"/>
    </location>
</feature>
<dbReference type="InterPro" id="IPR002794">
    <property type="entry name" value="DUF92_TMEM19"/>
</dbReference>
<keyword evidence="4 6" id="KW-1133">Transmembrane helix</keyword>
<keyword evidence="5 6" id="KW-0472">Membrane</keyword>
<reference evidence="7 8" key="1">
    <citation type="submission" date="2020-02" db="EMBL/GenBank/DDBJ databases">
        <title>Bacillus aquiflavi sp. nov., isolated from yellow water of strong flavor Chinese baijiu in Yibin region of China.</title>
        <authorList>
            <person name="Xie J."/>
        </authorList>
    </citation>
    <scope>NUCLEOTIDE SEQUENCE [LARGE SCALE GENOMIC DNA]</scope>
    <source>
        <strain evidence="7 8">SA4</strain>
    </source>
</reference>
<evidence type="ECO:0000256" key="5">
    <source>
        <dbReference type="ARBA" id="ARBA00023136"/>
    </source>
</evidence>
<protein>
    <submittedName>
        <fullName evidence="7">DUF92 domain-containing protein</fullName>
    </submittedName>
</protein>